<evidence type="ECO:0000313" key="1">
    <source>
        <dbReference type="EMBL" id="TRM62115.1"/>
    </source>
</evidence>
<name>A0A550CBD6_9AGAR</name>
<comment type="caution">
    <text evidence="1">The sequence shown here is derived from an EMBL/GenBank/DDBJ whole genome shotgun (WGS) entry which is preliminary data.</text>
</comment>
<sequence length="246" mass="27099">MCEGFSGSVAFLLLYTPQSTVPQLQDVCPIQMARGGELQYVQLCMRSCLWRPPNRAAPNPNPTAISGLMHTSYVLLHIVLGVIWRCYLEAAPSRALNTIIDVMTPFAVAVGIYDANLWLSIFLLGKCDNEQAEIGAFQRNVSVVEGGTAVDIGDRLDCLFQEKESMKRGIYTSTTWVCTVFIWDAVRLRLRYRALLQEIKSMAHERTQLAGDTFTARVAISPVAVPAAAVLAPDGDQDRPLLPLSP</sequence>
<reference evidence="1 2" key="1">
    <citation type="journal article" date="2019" name="New Phytol.">
        <title>Comparative genomics reveals unique wood-decay strategies and fruiting body development in the Schizophyllaceae.</title>
        <authorList>
            <person name="Almasi E."/>
            <person name="Sahu N."/>
            <person name="Krizsan K."/>
            <person name="Balint B."/>
            <person name="Kovacs G.M."/>
            <person name="Kiss B."/>
            <person name="Cseklye J."/>
            <person name="Drula E."/>
            <person name="Henrissat B."/>
            <person name="Nagy I."/>
            <person name="Chovatia M."/>
            <person name="Adam C."/>
            <person name="LaButti K."/>
            <person name="Lipzen A."/>
            <person name="Riley R."/>
            <person name="Grigoriev I.V."/>
            <person name="Nagy L.G."/>
        </authorList>
    </citation>
    <scope>NUCLEOTIDE SEQUENCE [LARGE SCALE GENOMIC DNA]</scope>
    <source>
        <strain evidence="1 2">NL-1724</strain>
    </source>
</reference>
<dbReference type="AlphaFoldDB" id="A0A550CBD6"/>
<keyword evidence="2" id="KW-1185">Reference proteome</keyword>
<gene>
    <name evidence="1" type="ORF">BD626DRAFT_499959</name>
</gene>
<proteinExistence type="predicted"/>
<accession>A0A550CBD6</accession>
<protein>
    <submittedName>
        <fullName evidence="1">Uncharacterized protein</fullName>
    </submittedName>
</protein>
<dbReference type="EMBL" id="VDMD01000014">
    <property type="protein sequence ID" value="TRM62115.1"/>
    <property type="molecule type" value="Genomic_DNA"/>
</dbReference>
<dbReference type="Proteomes" id="UP000320762">
    <property type="component" value="Unassembled WGS sequence"/>
</dbReference>
<organism evidence="1 2">
    <name type="scientific">Schizophyllum amplum</name>
    <dbReference type="NCBI Taxonomy" id="97359"/>
    <lineage>
        <taxon>Eukaryota</taxon>
        <taxon>Fungi</taxon>
        <taxon>Dikarya</taxon>
        <taxon>Basidiomycota</taxon>
        <taxon>Agaricomycotina</taxon>
        <taxon>Agaricomycetes</taxon>
        <taxon>Agaricomycetidae</taxon>
        <taxon>Agaricales</taxon>
        <taxon>Schizophyllaceae</taxon>
        <taxon>Schizophyllum</taxon>
    </lineage>
</organism>
<evidence type="ECO:0000313" key="2">
    <source>
        <dbReference type="Proteomes" id="UP000320762"/>
    </source>
</evidence>